<keyword evidence="4" id="KW-1185">Reference proteome</keyword>
<sequence length="75" mass="8072">MTVESPEQDISRSHVEIRLEGWHVLVDDLGTTNGTVLHRPGQPPRRLQPGVPEIASSGDVVDLGDGVTLTLHGIL</sequence>
<evidence type="ECO:0000259" key="2">
    <source>
        <dbReference type="PROSITE" id="PS50006"/>
    </source>
</evidence>
<dbReference type="Proteomes" id="UP001321475">
    <property type="component" value="Chromosome"/>
</dbReference>
<dbReference type="RefSeq" id="WP_286218459.1">
    <property type="nucleotide sequence ID" value="NZ_AP027729.1"/>
</dbReference>
<reference evidence="4" key="1">
    <citation type="journal article" date="2019" name="Int. J. Syst. Evol. Microbiol.">
        <title>The Global Catalogue of Microorganisms (GCM) 10K type strain sequencing project: providing services to taxonomists for standard genome sequencing and annotation.</title>
        <authorList>
            <consortium name="The Broad Institute Genomics Platform"/>
            <consortium name="The Broad Institute Genome Sequencing Center for Infectious Disease"/>
            <person name="Wu L."/>
            <person name="Ma J."/>
        </authorList>
    </citation>
    <scope>NUCLEOTIDE SEQUENCE [LARGE SCALE GENOMIC DNA]</scope>
    <source>
        <strain evidence="4">NBRC 108565</strain>
    </source>
</reference>
<dbReference type="CDD" id="cd00060">
    <property type="entry name" value="FHA"/>
    <property type="match status" value="1"/>
</dbReference>
<dbReference type="EMBL" id="AP027729">
    <property type="protein sequence ID" value="BDZ41258.1"/>
    <property type="molecule type" value="Genomic_DNA"/>
</dbReference>
<name>A0ABM8FZR5_9CELL</name>
<gene>
    <name evidence="3" type="ORF">GCM10025865_05570</name>
</gene>
<evidence type="ECO:0000313" key="4">
    <source>
        <dbReference type="Proteomes" id="UP001321475"/>
    </source>
</evidence>
<evidence type="ECO:0000256" key="1">
    <source>
        <dbReference type="ARBA" id="ARBA00022553"/>
    </source>
</evidence>
<proteinExistence type="predicted"/>
<protein>
    <recommendedName>
        <fullName evidence="2">FHA domain-containing protein</fullName>
    </recommendedName>
</protein>
<feature type="domain" description="FHA" evidence="2">
    <location>
        <begin position="1"/>
        <end position="38"/>
    </location>
</feature>
<dbReference type="SUPFAM" id="SSF49879">
    <property type="entry name" value="SMAD/FHA domain"/>
    <property type="match status" value="1"/>
</dbReference>
<keyword evidence="1" id="KW-0597">Phosphoprotein</keyword>
<dbReference type="InterPro" id="IPR008984">
    <property type="entry name" value="SMAD_FHA_dom_sf"/>
</dbReference>
<dbReference type="Gene3D" id="2.60.200.20">
    <property type="match status" value="1"/>
</dbReference>
<evidence type="ECO:0000313" key="3">
    <source>
        <dbReference type="EMBL" id="BDZ41258.1"/>
    </source>
</evidence>
<dbReference type="InterPro" id="IPR000253">
    <property type="entry name" value="FHA_dom"/>
</dbReference>
<dbReference type="PROSITE" id="PS50006">
    <property type="entry name" value="FHA_DOMAIN"/>
    <property type="match status" value="1"/>
</dbReference>
<dbReference type="Pfam" id="PF00498">
    <property type="entry name" value="FHA"/>
    <property type="match status" value="1"/>
</dbReference>
<accession>A0ABM8FZR5</accession>
<organism evidence="3 4">
    <name type="scientific">Paraoerskovia sediminicola</name>
    <dbReference type="NCBI Taxonomy" id="1138587"/>
    <lineage>
        <taxon>Bacteria</taxon>
        <taxon>Bacillati</taxon>
        <taxon>Actinomycetota</taxon>
        <taxon>Actinomycetes</taxon>
        <taxon>Micrococcales</taxon>
        <taxon>Cellulomonadaceae</taxon>
        <taxon>Paraoerskovia</taxon>
    </lineage>
</organism>